<dbReference type="Proteomes" id="UP000317093">
    <property type="component" value="Chromosome"/>
</dbReference>
<dbReference type="KEGG" id="knv:Pan216_57820"/>
<dbReference type="AlphaFoldDB" id="A0A518BD28"/>
<reference evidence="2 3" key="1">
    <citation type="submission" date="2019-02" db="EMBL/GenBank/DDBJ databases">
        <title>Deep-cultivation of Planctomycetes and their phenomic and genomic characterization uncovers novel biology.</title>
        <authorList>
            <person name="Wiegand S."/>
            <person name="Jogler M."/>
            <person name="Boedeker C."/>
            <person name="Pinto D."/>
            <person name="Vollmers J."/>
            <person name="Rivas-Marin E."/>
            <person name="Kohn T."/>
            <person name="Peeters S.H."/>
            <person name="Heuer A."/>
            <person name="Rast P."/>
            <person name="Oberbeckmann S."/>
            <person name="Bunk B."/>
            <person name="Jeske O."/>
            <person name="Meyerdierks A."/>
            <person name="Storesund J.E."/>
            <person name="Kallscheuer N."/>
            <person name="Luecker S."/>
            <person name="Lage O.M."/>
            <person name="Pohl T."/>
            <person name="Merkel B.J."/>
            <person name="Hornburger P."/>
            <person name="Mueller R.-W."/>
            <person name="Bruemmer F."/>
            <person name="Labrenz M."/>
            <person name="Spormann A.M."/>
            <person name="Op den Camp H."/>
            <person name="Overmann J."/>
            <person name="Amann R."/>
            <person name="Jetten M.S.M."/>
            <person name="Mascher T."/>
            <person name="Medema M.H."/>
            <person name="Devos D.P."/>
            <person name="Kaster A.-K."/>
            <person name="Ovreas L."/>
            <person name="Rohde M."/>
            <person name="Galperin M.Y."/>
            <person name="Jogler C."/>
        </authorList>
    </citation>
    <scope>NUCLEOTIDE SEQUENCE [LARGE SCALE GENOMIC DNA]</scope>
    <source>
        <strain evidence="2 3">Pan216</strain>
    </source>
</reference>
<dbReference type="InterPro" id="IPR029475">
    <property type="entry name" value="DUF6807"/>
</dbReference>
<dbReference type="OrthoDB" id="242279at2"/>
<organism evidence="2 3">
    <name type="scientific">Kolteria novifilia</name>
    <dbReference type="NCBI Taxonomy" id="2527975"/>
    <lineage>
        <taxon>Bacteria</taxon>
        <taxon>Pseudomonadati</taxon>
        <taxon>Planctomycetota</taxon>
        <taxon>Planctomycetia</taxon>
        <taxon>Kolteriales</taxon>
        <taxon>Kolteriaceae</taxon>
        <taxon>Kolteria</taxon>
    </lineage>
</organism>
<accession>A0A518BD28</accession>
<evidence type="ECO:0000313" key="2">
    <source>
        <dbReference type="EMBL" id="QDU64888.1"/>
    </source>
</evidence>
<dbReference type="RefSeq" id="WP_145263410.1">
    <property type="nucleotide sequence ID" value="NZ_CP036279.1"/>
</dbReference>
<protein>
    <recommendedName>
        <fullName evidence="4">Methane oxygenase PmoA</fullName>
    </recommendedName>
</protein>
<gene>
    <name evidence="2" type="ORF">Pan216_57820</name>
</gene>
<sequence precursor="true">MMPVAVLLVCLPLQASAEHSPKPVPAVQSLPLPRGEVSFQKDGREITRYIADPTTNRPFLYPVNGPSGRSLTRMGHPHDPHGHRHHYSVWTSHQKVDGVNFWADQGDGRIVPKEVMKLSDGDKGAAMLTRNEWVDGAGKRLLNEFRQVSVEPLPDGESLITIDLEFKSDRPTTFQKTPFGVIGVRMAKPIGVHDGGGVIQNAEGAINEKAIFRKPTRWVDYSGNITNDSREGITLFDHPANINHPAPFHVRNDGWMGACLTLDEPIEVAPDKPLRLRYQLYVHGDADPSTIEERWKQFAKTTPEPLRKSK</sequence>
<name>A0A518BD28_9BACT</name>
<evidence type="ECO:0000256" key="1">
    <source>
        <dbReference type="SAM" id="SignalP"/>
    </source>
</evidence>
<keyword evidence="3" id="KW-1185">Reference proteome</keyword>
<evidence type="ECO:0008006" key="4">
    <source>
        <dbReference type="Google" id="ProtNLM"/>
    </source>
</evidence>
<dbReference type="EMBL" id="CP036279">
    <property type="protein sequence ID" value="QDU64888.1"/>
    <property type="molecule type" value="Genomic_DNA"/>
</dbReference>
<dbReference type="Pfam" id="PF14100">
    <property type="entry name" value="DUF6807"/>
    <property type="match status" value="1"/>
</dbReference>
<feature type="signal peptide" evidence="1">
    <location>
        <begin position="1"/>
        <end position="17"/>
    </location>
</feature>
<evidence type="ECO:0000313" key="3">
    <source>
        <dbReference type="Proteomes" id="UP000317093"/>
    </source>
</evidence>
<feature type="chain" id="PRO_5021808098" description="Methane oxygenase PmoA" evidence="1">
    <location>
        <begin position="18"/>
        <end position="310"/>
    </location>
</feature>
<keyword evidence="1" id="KW-0732">Signal</keyword>
<proteinExistence type="predicted"/>